<dbReference type="Pfam" id="PF04978">
    <property type="entry name" value="MST"/>
    <property type="match status" value="1"/>
</dbReference>
<dbReference type="EMBL" id="CADCUB010000109">
    <property type="protein sequence ID" value="CAA9338929.1"/>
    <property type="molecule type" value="Genomic_DNA"/>
</dbReference>
<protein>
    <recommendedName>
        <fullName evidence="3">DinB-like domain-containing protein</fullName>
    </recommendedName>
</protein>
<dbReference type="InterPro" id="IPR007061">
    <property type="entry name" value="MST-like"/>
</dbReference>
<evidence type="ECO:0008006" key="3">
    <source>
        <dbReference type="Google" id="ProtNLM"/>
    </source>
</evidence>
<dbReference type="SUPFAM" id="SSF109854">
    <property type="entry name" value="DinB/YfiT-like putative metalloenzymes"/>
    <property type="match status" value="1"/>
</dbReference>
<feature type="region of interest" description="Disordered" evidence="1">
    <location>
        <begin position="1"/>
        <end position="33"/>
    </location>
</feature>
<evidence type="ECO:0000256" key="1">
    <source>
        <dbReference type="SAM" id="MobiDB-lite"/>
    </source>
</evidence>
<sequence>MRAGRAASRGPLPSSREQPAAAGPHPPGPGPAGVVAVAAVHEREALLTALREQREHVLQAVDGLADADLRRPVLPSGWTCLGLVQHLARDVERFWFRAVVAGEAVELCSGDEAWRVDDTTPARDVLAAYRAECRACDEVIGRTELTAQPARWPTDVFADLPVRDLRSTILAVIVETACHAGHLDAVRELLDGRQHLVLT</sequence>
<organism evidence="2">
    <name type="scientific">uncultured Frankineae bacterium</name>
    <dbReference type="NCBI Taxonomy" id="437475"/>
    <lineage>
        <taxon>Bacteria</taxon>
        <taxon>Bacillati</taxon>
        <taxon>Actinomycetota</taxon>
        <taxon>Actinomycetes</taxon>
        <taxon>Frankiales</taxon>
        <taxon>environmental samples</taxon>
    </lineage>
</organism>
<dbReference type="InterPro" id="IPR034660">
    <property type="entry name" value="DinB/YfiT-like"/>
</dbReference>
<dbReference type="Gene3D" id="1.20.120.450">
    <property type="entry name" value="dinb family like domain"/>
    <property type="match status" value="1"/>
</dbReference>
<dbReference type="AlphaFoldDB" id="A0A6J4LP76"/>
<reference evidence="2" key="1">
    <citation type="submission" date="2020-02" db="EMBL/GenBank/DDBJ databases">
        <authorList>
            <person name="Meier V. D."/>
        </authorList>
    </citation>
    <scope>NUCLEOTIDE SEQUENCE</scope>
    <source>
        <strain evidence="2">AVDCRST_MAG07</strain>
    </source>
</reference>
<name>A0A6J4LP76_9ACTN</name>
<gene>
    <name evidence="2" type="ORF">AVDCRST_MAG07-2208</name>
</gene>
<evidence type="ECO:0000313" key="2">
    <source>
        <dbReference type="EMBL" id="CAA9338929.1"/>
    </source>
</evidence>
<accession>A0A6J4LP76</accession>
<proteinExistence type="predicted"/>